<sequence>MIITYLIVAFNVIGSISVVLLTWGCVRGIKAERAQKLLAQQSAAQK</sequence>
<dbReference type="RefSeq" id="WP_174900484.1">
    <property type="nucleotide sequence ID" value="NZ_FOTW01000009.1"/>
</dbReference>
<dbReference type="STRING" id="758825.SAMN02982985_01997"/>
<proteinExistence type="predicted"/>
<protein>
    <submittedName>
        <fullName evidence="2">Uncharacterized protein</fullName>
    </submittedName>
</protein>
<accession>A0A1I4LJL1</accession>
<keyword evidence="3" id="KW-1185">Reference proteome</keyword>
<keyword evidence="1" id="KW-1133">Transmembrane helix</keyword>
<keyword evidence="1" id="KW-0812">Transmembrane</keyword>
<evidence type="ECO:0000313" key="3">
    <source>
        <dbReference type="Proteomes" id="UP000199470"/>
    </source>
</evidence>
<name>A0A1I4LJL1_9BURK</name>
<keyword evidence="1" id="KW-0472">Membrane</keyword>
<gene>
    <name evidence="2" type="ORF">SAMN02982985_01997</name>
</gene>
<evidence type="ECO:0000313" key="2">
    <source>
        <dbReference type="EMBL" id="SFL91162.1"/>
    </source>
</evidence>
<dbReference type="Proteomes" id="UP000199470">
    <property type="component" value="Unassembled WGS sequence"/>
</dbReference>
<reference evidence="2 3" key="1">
    <citation type="submission" date="2016-10" db="EMBL/GenBank/DDBJ databases">
        <authorList>
            <person name="de Groot N.N."/>
        </authorList>
    </citation>
    <scope>NUCLEOTIDE SEQUENCE [LARGE SCALE GENOMIC DNA]</scope>
    <source>
        <strain evidence="2 3">ATCC 43154</strain>
    </source>
</reference>
<evidence type="ECO:0000256" key="1">
    <source>
        <dbReference type="SAM" id="Phobius"/>
    </source>
</evidence>
<dbReference type="EMBL" id="FOTW01000009">
    <property type="protein sequence ID" value="SFL91162.1"/>
    <property type="molecule type" value="Genomic_DNA"/>
</dbReference>
<feature type="transmembrane region" description="Helical" evidence="1">
    <location>
        <begin position="6"/>
        <end position="26"/>
    </location>
</feature>
<dbReference type="AlphaFoldDB" id="A0A1I4LJL1"/>
<organism evidence="2 3">
    <name type="scientific">Rugamonas rubra</name>
    <dbReference type="NCBI Taxonomy" id="758825"/>
    <lineage>
        <taxon>Bacteria</taxon>
        <taxon>Pseudomonadati</taxon>
        <taxon>Pseudomonadota</taxon>
        <taxon>Betaproteobacteria</taxon>
        <taxon>Burkholderiales</taxon>
        <taxon>Oxalobacteraceae</taxon>
        <taxon>Telluria group</taxon>
        <taxon>Rugamonas</taxon>
    </lineage>
</organism>